<reference evidence="2" key="1">
    <citation type="submission" date="2016-11" db="UniProtKB">
        <authorList>
            <consortium name="WormBaseParasite"/>
        </authorList>
    </citation>
    <scope>IDENTIFICATION</scope>
</reference>
<name>A0A1I7UT83_9PELO</name>
<keyword evidence="1" id="KW-1185">Reference proteome</keyword>
<evidence type="ECO:0000313" key="2">
    <source>
        <dbReference type="WBParaSite" id="Csp11.Scaffold630.g19113.t1"/>
    </source>
</evidence>
<dbReference type="PANTHER" id="PTHR21503">
    <property type="entry name" value="F-BOX-CONTAINING HYPOTHETICAL PROTEIN C.ELEGANS"/>
    <property type="match status" value="1"/>
</dbReference>
<dbReference type="Proteomes" id="UP000095282">
    <property type="component" value="Unplaced"/>
</dbReference>
<evidence type="ECO:0000313" key="1">
    <source>
        <dbReference type="Proteomes" id="UP000095282"/>
    </source>
</evidence>
<dbReference type="PANTHER" id="PTHR21503:SF8">
    <property type="entry name" value="F-BOX ASSOCIATED DOMAIN-CONTAINING PROTEIN-RELATED"/>
    <property type="match status" value="1"/>
</dbReference>
<protein>
    <submittedName>
        <fullName evidence="2">F-box domain-containing protein</fullName>
    </submittedName>
</protein>
<organism evidence="1 2">
    <name type="scientific">Caenorhabditis tropicalis</name>
    <dbReference type="NCBI Taxonomy" id="1561998"/>
    <lineage>
        <taxon>Eukaryota</taxon>
        <taxon>Metazoa</taxon>
        <taxon>Ecdysozoa</taxon>
        <taxon>Nematoda</taxon>
        <taxon>Chromadorea</taxon>
        <taxon>Rhabditida</taxon>
        <taxon>Rhabditina</taxon>
        <taxon>Rhabditomorpha</taxon>
        <taxon>Rhabditoidea</taxon>
        <taxon>Rhabditidae</taxon>
        <taxon>Peloderinae</taxon>
        <taxon>Caenorhabditis</taxon>
    </lineage>
</organism>
<proteinExistence type="predicted"/>
<dbReference type="AlphaFoldDB" id="A0A1I7UT83"/>
<accession>A0A1I7UT83</accession>
<sequence length="312" mass="36848">MSFALFRLPEVALEELVKNYSHKEVLFLVQTSQKARRRISRHTIKTHSIKPVVFYNKWYSSVELRYDNREIFEIHIQSIGDHFNSTWRFQTIVPVLSDGNSLSSYWIDHIEAFKEILNFINEIFRIEKVLLEIKVKNSREPFLIAEHVILMNLNIGYINWQRYCGKEEMEKLLIVSKDATDLIIKGFDLFSTRFDRFDLLQKDRLEIDHSTWMTVENILALRNCKRVWLRKASFKPLQVNQILQECLENPGELQLLRMYSLFRVTLENIVTGLNAVRVQAGIIKRVRITGNNGIQFLVTLESKDTIVIKRET</sequence>
<dbReference type="WBParaSite" id="Csp11.Scaffold630.g19113.t1">
    <property type="protein sequence ID" value="Csp11.Scaffold630.g19113.t1"/>
    <property type="gene ID" value="Csp11.Scaffold630.g19113"/>
</dbReference>